<reference evidence="1 2" key="3">
    <citation type="journal article" date="2022" name="Microbiol. Spectr.">
        <title>Folding features and dynamics of 3D genome architecture in plant fungal pathogens.</title>
        <authorList>
            <person name="Xia C."/>
        </authorList>
    </citation>
    <scope>NUCLEOTIDE SEQUENCE [LARGE SCALE GENOMIC DNA]</scope>
    <source>
        <strain evidence="1 2">93-210</strain>
    </source>
</reference>
<protein>
    <submittedName>
        <fullName evidence="1">Uncharacterized protein</fullName>
    </submittedName>
</protein>
<sequence>MLQRLLSQPSFLLSHALLVIWWQIEMRCRCSTPCCGRSVGTAQNKSMSMTHFNSCCIQNNASTDACTVIGSTLSAPVVITEHGHITTAPEHGKAIIGQGSEFPAYHLPAIDSDARCTSVLDSKEPIGPNLHEDGITQGNKDKPTSFGGGNVVAEHGQTQGPLSDQGSDQPVRGVSGVGNVIDKPEHLNDEEESGIRDRLKFYLFYNLFAKHFCPRYSACATRLQLLGILMS</sequence>
<organism evidence="1 2">
    <name type="scientific">Puccinia striiformis f. sp. tritici</name>
    <dbReference type="NCBI Taxonomy" id="168172"/>
    <lineage>
        <taxon>Eukaryota</taxon>
        <taxon>Fungi</taxon>
        <taxon>Dikarya</taxon>
        <taxon>Basidiomycota</taxon>
        <taxon>Pucciniomycotina</taxon>
        <taxon>Pucciniomycetes</taxon>
        <taxon>Pucciniales</taxon>
        <taxon>Pucciniaceae</taxon>
        <taxon>Puccinia</taxon>
    </lineage>
</organism>
<name>A0ACC0EHD5_9BASI</name>
<proteinExistence type="predicted"/>
<evidence type="ECO:0000313" key="2">
    <source>
        <dbReference type="Proteomes" id="UP001060170"/>
    </source>
</evidence>
<dbReference type="EMBL" id="CM045870">
    <property type="protein sequence ID" value="KAI7954077.1"/>
    <property type="molecule type" value="Genomic_DNA"/>
</dbReference>
<reference evidence="2" key="1">
    <citation type="journal article" date="2018" name="BMC Genomics">
        <title>Genomic insights into host adaptation between the wheat stripe rust pathogen (Puccinia striiformis f. sp. tritici) and the barley stripe rust pathogen (Puccinia striiformis f. sp. hordei).</title>
        <authorList>
            <person name="Xia C."/>
            <person name="Wang M."/>
            <person name="Yin C."/>
            <person name="Cornejo O.E."/>
            <person name="Hulbert S.H."/>
            <person name="Chen X."/>
        </authorList>
    </citation>
    <scope>NUCLEOTIDE SEQUENCE [LARGE SCALE GENOMIC DNA]</scope>
    <source>
        <strain evidence="2">93-210</strain>
    </source>
</reference>
<gene>
    <name evidence="1" type="ORF">MJO28_006624</name>
</gene>
<dbReference type="Proteomes" id="UP001060170">
    <property type="component" value="Chromosome 6"/>
</dbReference>
<evidence type="ECO:0000313" key="1">
    <source>
        <dbReference type="EMBL" id="KAI7954077.1"/>
    </source>
</evidence>
<keyword evidence="2" id="KW-1185">Reference proteome</keyword>
<comment type="caution">
    <text evidence="1">The sequence shown here is derived from an EMBL/GenBank/DDBJ whole genome shotgun (WGS) entry which is preliminary data.</text>
</comment>
<accession>A0ACC0EHD5</accession>
<reference evidence="2" key="2">
    <citation type="journal article" date="2018" name="Mol. Plant Microbe Interact.">
        <title>Genome sequence resources for the wheat stripe rust pathogen (Puccinia striiformis f. sp. tritici) and the barley stripe rust pathogen (Puccinia striiformis f. sp. hordei).</title>
        <authorList>
            <person name="Xia C."/>
            <person name="Wang M."/>
            <person name="Yin C."/>
            <person name="Cornejo O.E."/>
            <person name="Hulbert S.H."/>
            <person name="Chen X."/>
        </authorList>
    </citation>
    <scope>NUCLEOTIDE SEQUENCE [LARGE SCALE GENOMIC DNA]</scope>
    <source>
        <strain evidence="2">93-210</strain>
    </source>
</reference>